<sequence>MTADTHPPEADQQPFRKPIDWVLYRGDRLVVSALLASLILTILLVLEWADLTALASPTALFYLFSAFIGGNLTLITVVLSINQLVLSRQLQAPGPLRKQIRQTEVFRADVAAVTDQPVTPVLPPQFLERLVRSTNGEARALAQSAGDLDDERVRRDIDALVDPLVADLDRVADSLERSGTSPFHALSAILNTDLATRIQTARHVEAVHGDALPDRVVSRVERLDNKLELLDISREYFKTLFMQKELSYLSRMLLYVGLPAEVSATVVLLVVSSRTGMPPLLAAPGVVPFAVVLSFLPLAVLFSFVLRVATVTERSVAIAPFTTPETIP</sequence>
<feature type="transmembrane region" description="Helical" evidence="1">
    <location>
        <begin position="285"/>
        <end position="306"/>
    </location>
</feature>
<organism evidence="2 3">
    <name type="scientific">Halosimplex aquaticum</name>
    <dbReference type="NCBI Taxonomy" id="3026162"/>
    <lineage>
        <taxon>Archaea</taxon>
        <taxon>Methanobacteriati</taxon>
        <taxon>Methanobacteriota</taxon>
        <taxon>Stenosarchaea group</taxon>
        <taxon>Halobacteria</taxon>
        <taxon>Halobacteriales</taxon>
        <taxon>Haloarculaceae</taxon>
        <taxon>Halosimplex</taxon>
    </lineage>
</organism>
<feature type="transmembrane region" description="Helical" evidence="1">
    <location>
        <begin position="29"/>
        <end position="49"/>
    </location>
</feature>
<evidence type="ECO:0000256" key="1">
    <source>
        <dbReference type="SAM" id="Phobius"/>
    </source>
</evidence>
<accession>A0ABD5XTN3</accession>
<dbReference type="InterPro" id="IPR058278">
    <property type="entry name" value="DUF7972"/>
</dbReference>
<dbReference type="Proteomes" id="UP001596432">
    <property type="component" value="Unassembled WGS sequence"/>
</dbReference>
<evidence type="ECO:0000313" key="2">
    <source>
        <dbReference type="EMBL" id="MFC7138528.1"/>
    </source>
</evidence>
<name>A0ABD5XTN3_9EURY</name>
<dbReference type="RefSeq" id="WP_274324148.1">
    <property type="nucleotide sequence ID" value="NZ_CP118158.1"/>
</dbReference>
<keyword evidence="1" id="KW-0812">Transmembrane</keyword>
<keyword evidence="1" id="KW-1133">Transmembrane helix</keyword>
<evidence type="ECO:0000313" key="3">
    <source>
        <dbReference type="Proteomes" id="UP001596432"/>
    </source>
</evidence>
<dbReference type="AlphaFoldDB" id="A0ABD5XTN3"/>
<keyword evidence="1" id="KW-0472">Membrane</keyword>
<gene>
    <name evidence="2" type="ORF">ACFQMA_01605</name>
</gene>
<feature type="transmembrane region" description="Helical" evidence="1">
    <location>
        <begin position="252"/>
        <end position="273"/>
    </location>
</feature>
<dbReference type="Pfam" id="PF25927">
    <property type="entry name" value="DUF7972"/>
    <property type="match status" value="1"/>
</dbReference>
<keyword evidence="3" id="KW-1185">Reference proteome</keyword>
<dbReference type="EMBL" id="JBHTAS010000001">
    <property type="protein sequence ID" value="MFC7138528.1"/>
    <property type="molecule type" value="Genomic_DNA"/>
</dbReference>
<dbReference type="GeneID" id="78818768"/>
<feature type="transmembrane region" description="Helical" evidence="1">
    <location>
        <begin position="61"/>
        <end position="81"/>
    </location>
</feature>
<protein>
    <recommendedName>
        <fullName evidence="4">Tight adherence protein B</fullName>
    </recommendedName>
</protein>
<reference evidence="2 3" key="1">
    <citation type="journal article" date="2019" name="Int. J. Syst. Evol. Microbiol.">
        <title>The Global Catalogue of Microorganisms (GCM) 10K type strain sequencing project: providing services to taxonomists for standard genome sequencing and annotation.</title>
        <authorList>
            <consortium name="The Broad Institute Genomics Platform"/>
            <consortium name="The Broad Institute Genome Sequencing Center for Infectious Disease"/>
            <person name="Wu L."/>
            <person name="Ma J."/>
        </authorList>
    </citation>
    <scope>NUCLEOTIDE SEQUENCE [LARGE SCALE GENOMIC DNA]</scope>
    <source>
        <strain evidence="2 3">XZYJT29</strain>
    </source>
</reference>
<comment type="caution">
    <text evidence="2">The sequence shown here is derived from an EMBL/GenBank/DDBJ whole genome shotgun (WGS) entry which is preliminary data.</text>
</comment>
<proteinExistence type="predicted"/>
<evidence type="ECO:0008006" key="4">
    <source>
        <dbReference type="Google" id="ProtNLM"/>
    </source>
</evidence>